<keyword evidence="3" id="KW-1185">Reference proteome</keyword>
<keyword evidence="1" id="KW-0472">Membrane</keyword>
<gene>
    <name evidence="2" type="ORF">LIER_43086</name>
</gene>
<dbReference type="PANTHER" id="PTHR33133">
    <property type="entry name" value="OS08G0107100 PROTEIN-RELATED"/>
    <property type="match status" value="1"/>
</dbReference>
<feature type="transmembrane region" description="Helical" evidence="1">
    <location>
        <begin position="141"/>
        <end position="174"/>
    </location>
</feature>
<evidence type="ECO:0000313" key="3">
    <source>
        <dbReference type="Proteomes" id="UP001454036"/>
    </source>
</evidence>
<feature type="transmembrane region" description="Helical" evidence="1">
    <location>
        <begin position="106"/>
        <end position="135"/>
    </location>
</feature>
<name>A0AAV3PGP4_LITER</name>
<sequence length="293" mass="33352">MSAPKQDISLRGILSEARRIIKAKRNHFTILSLILVLPYSFLLLIYPTIFPFGSQPNSTLLLGIYCIVLLVFSLSSIGTVTYSAFHGYYNRPLDLIATLKSLSSSMIPLFSTTMVLQLIISLISFVVGILAVLFYTSYNEYFTLTMILLVLITFVYVTYIQLNFFVANVVVVVESKWGYAPLKRSAYLMKGAKMVGFKMIMLGVLNSLFVWSCFLKSWKADGDEFWVWMLFRMVVGSFWMTVVLKYYLVANVVLYIYCMKLHGELAMEIHAEEYVSLLIDDNGNKSVVDVVHV</sequence>
<feature type="transmembrane region" description="Helical" evidence="1">
    <location>
        <begin position="62"/>
        <end position="85"/>
    </location>
</feature>
<evidence type="ECO:0000313" key="2">
    <source>
        <dbReference type="EMBL" id="GAA0150176.1"/>
    </source>
</evidence>
<keyword evidence="1" id="KW-0812">Transmembrane</keyword>
<dbReference type="Proteomes" id="UP001454036">
    <property type="component" value="Unassembled WGS sequence"/>
</dbReference>
<reference evidence="2 3" key="1">
    <citation type="submission" date="2024-01" db="EMBL/GenBank/DDBJ databases">
        <title>The complete chloroplast genome sequence of Lithospermum erythrorhizon: insights into the phylogenetic relationship among Boraginaceae species and the maternal lineages of purple gromwells.</title>
        <authorList>
            <person name="Okada T."/>
            <person name="Watanabe K."/>
        </authorList>
    </citation>
    <scope>NUCLEOTIDE SEQUENCE [LARGE SCALE GENOMIC DNA]</scope>
</reference>
<dbReference type="EMBL" id="BAABME010032632">
    <property type="protein sequence ID" value="GAA0150176.1"/>
    <property type="molecule type" value="Genomic_DNA"/>
</dbReference>
<evidence type="ECO:0000256" key="1">
    <source>
        <dbReference type="SAM" id="Phobius"/>
    </source>
</evidence>
<protein>
    <recommendedName>
        <fullName evidence="4">Transmembrane protein</fullName>
    </recommendedName>
</protein>
<organism evidence="2 3">
    <name type="scientific">Lithospermum erythrorhizon</name>
    <name type="common">Purple gromwell</name>
    <name type="synonym">Lithospermum officinale var. erythrorhizon</name>
    <dbReference type="NCBI Taxonomy" id="34254"/>
    <lineage>
        <taxon>Eukaryota</taxon>
        <taxon>Viridiplantae</taxon>
        <taxon>Streptophyta</taxon>
        <taxon>Embryophyta</taxon>
        <taxon>Tracheophyta</taxon>
        <taxon>Spermatophyta</taxon>
        <taxon>Magnoliopsida</taxon>
        <taxon>eudicotyledons</taxon>
        <taxon>Gunneridae</taxon>
        <taxon>Pentapetalae</taxon>
        <taxon>asterids</taxon>
        <taxon>lamiids</taxon>
        <taxon>Boraginales</taxon>
        <taxon>Boraginaceae</taxon>
        <taxon>Boraginoideae</taxon>
        <taxon>Lithospermeae</taxon>
        <taxon>Lithospermum</taxon>
    </lineage>
</organism>
<dbReference type="PANTHER" id="PTHR33133:SF7">
    <property type="entry name" value="F26K24.10 PROTEIN-RELATED"/>
    <property type="match status" value="1"/>
</dbReference>
<evidence type="ECO:0008006" key="4">
    <source>
        <dbReference type="Google" id="ProtNLM"/>
    </source>
</evidence>
<feature type="transmembrane region" description="Helical" evidence="1">
    <location>
        <begin position="28"/>
        <end position="50"/>
    </location>
</feature>
<feature type="transmembrane region" description="Helical" evidence="1">
    <location>
        <begin position="238"/>
        <end position="258"/>
    </location>
</feature>
<dbReference type="AlphaFoldDB" id="A0AAV3PGP4"/>
<feature type="transmembrane region" description="Helical" evidence="1">
    <location>
        <begin position="195"/>
        <end position="218"/>
    </location>
</feature>
<proteinExistence type="predicted"/>
<accession>A0AAV3PGP4</accession>
<comment type="caution">
    <text evidence="2">The sequence shown here is derived from an EMBL/GenBank/DDBJ whole genome shotgun (WGS) entry which is preliminary data.</text>
</comment>
<keyword evidence="1" id="KW-1133">Transmembrane helix</keyword>